<proteinExistence type="predicted"/>
<dbReference type="AlphaFoldDB" id="A0A343TM06"/>
<reference evidence="3" key="1">
    <citation type="submission" date="2017-11" db="EMBL/GenBank/DDBJ databases">
        <title>Phenotypic and genomic properties of facultatively anaerobic sulfur-reducing natronoarchaea from hypersaline soda lakes.</title>
        <authorList>
            <person name="Sorokin D.Y."/>
            <person name="Kublanov I.V."/>
            <person name="Roman P."/>
            <person name="Sinninghe Damste J.S."/>
            <person name="Golyshin P.N."/>
            <person name="Rojo D."/>
            <person name="Ciordia S."/>
            <person name="Mena M.D.C."/>
            <person name="Ferrer M."/>
            <person name="Messina E."/>
            <person name="Smedile F."/>
            <person name="La Spada G."/>
            <person name="La Cono V."/>
            <person name="Yakimov M.M."/>
        </authorList>
    </citation>
    <scope>NUCLEOTIDE SEQUENCE [LARGE SCALE GENOMIC DNA]</scope>
    <source>
        <strain evidence="3">AArc-Sl</strain>
    </source>
</reference>
<dbReference type="Gene3D" id="3.30.110.40">
    <property type="entry name" value="TusA-like domain"/>
    <property type="match status" value="1"/>
</dbReference>
<evidence type="ECO:0000313" key="3">
    <source>
        <dbReference type="Proteomes" id="UP000263012"/>
    </source>
</evidence>
<dbReference type="CDD" id="cd00291">
    <property type="entry name" value="SirA_YedF_YeeD"/>
    <property type="match status" value="1"/>
</dbReference>
<dbReference type="PANTHER" id="PTHR33279">
    <property type="entry name" value="SULFUR CARRIER PROTEIN YEDF-RELATED"/>
    <property type="match status" value="1"/>
</dbReference>
<dbReference type="OrthoDB" id="45650at2157"/>
<dbReference type="Proteomes" id="UP000263012">
    <property type="component" value="Chromosome"/>
</dbReference>
<feature type="domain" description="UPF0033" evidence="1">
    <location>
        <begin position="16"/>
        <end position="85"/>
    </location>
</feature>
<evidence type="ECO:0000259" key="1">
    <source>
        <dbReference type="Pfam" id="PF01206"/>
    </source>
</evidence>
<sequence length="99" mass="10813">MDVNVIGGRLKDRKVKVDVTGLVCPVPVREVRRRLETMEPGEELVVVGDYPPAKDSIRRACLTHGFDVSEESTEGENGEFALRIRVTELSSLGSSLGST</sequence>
<organism evidence="2 3">
    <name type="scientific">Halalkaliarchaeum desulfuricum</name>
    <dbReference type="NCBI Taxonomy" id="2055893"/>
    <lineage>
        <taxon>Archaea</taxon>
        <taxon>Methanobacteriati</taxon>
        <taxon>Methanobacteriota</taxon>
        <taxon>Stenosarchaea group</taxon>
        <taxon>Halobacteria</taxon>
        <taxon>Halobacteriales</taxon>
        <taxon>Haloferacaceae</taxon>
        <taxon>Halalkaliarchaeum</taxon>
    </lineage>
</organism>
<gene>
    <name evidence="2" type="primary">tusA2</name>
    <name evidence="2" type="ORF">AArcSl_2507</name>
</gene>
<dbReference type="InterPro" id="IPR001455">
    <property type="entry name" value="TusA-like"/>
</dbReference>
<dbReference type="InterPro" id="IPR036868">
    <property type="entry name" value="TusA-like_sf"/>
</dbReference>
<protein>
    <submittedName>
        <fullName evidence="2">tRNA 2-thiouridine synthesizing protein A</fullName>
    </submittedName>
</protein>
<dbReference type="EMBL" id="CP025066">
    <property type="protein sequence ID" value="AUX10128.1"/>
    <property type="molecule type" value="Genomic_DNA"/>
</dbReference>
<dbReference type="Pfam" id="PF01206">
    <property type="entry name" value="TusA"/>
    <property type="match status" value="1"/>
</dbReference>
<keyword evidence="3" id="KW-1185">Reference proteome</keyword>
<evidence type="ECO:0000313" key="2">
    <source>
        <dbReference type="EMBL" id="AUX10128.1"/>
    </source>
</evidence>
<accession>A0A343TM06</accession>
<dbReference type="SUPFAM" id="SSF64307">
    <property type="entry name" value="SirA-like"/>
    <property type="match status" value="1"/>
</dbReference>
<dbReference type="KEGG" id="hdf:AArcSl_2507"/>
<dbReference type="PANTHER" id="PTHR33279:SF18">
    <property type="entry name" value="SULFUR CARRIER PROTEIN MJ0990-RELATED"/>
    <property type="match status" value="1"/>
</dbReference>
<name>A0A343TM06_9EURY</name>
<dbReference type="GeneID" id="37878862"/>
<dbReference type="RefSeq" id="WP_119819857.1">
    <property type="nucleotide sequence ID" value="NZ_CP025066.1"/>
</dbReference>